<evidence type="ECO:0000256" key="1">
    <source>
        <dbReference type="SAM" id="Coils"/>
    </source>
</evidence>
<keyword evidence="1" id="KW-0175">Coiled coil</keyword>
<gene>
    <name evidence="3" type="ORF">SLEP1_g12676</name>
</gene>
<feature type="region of interest" description="Disordered" evidence="2">
    <location>
        <begin position="462"/>
        <end position="504"/>
    </location>
</feature>
<dbReference type="Proteomes" id="UP001054252">
    <property type="component" value="Unassembled WGS sequence"/>
</dbReference>
<feature type="region of interest" description="Disordered" evidence="2">
    <location>
        <begin position="190"/>
        <end position="211"/>
    </location>
</feature>
<protein>
    <submittedName>
        <fullName evidence="3">Uncharacterized protein</fullName>
    </submittedName>
</protein>
<feature type="coiled-coil region" evidence="1">
    <location>
        <begin position="428"/>
        <end position="455"/>
    </location>
</feature>
<dbReference type="AlphaFoldDB" id="A0AAV5IL98"/>
<organism evidence="3 4">
    <name type="scientific">Rubroshorea leprosula</name>
    <dbReference type="NCBI Taxonomy" id="152421"/>
    <lineage>
        <taxon>Eukaryota</taxon>
        <taxon>Viridiplantae</taxon>
        <taxon>Streptophyta</taxon>
        <taxon>Embryophyta</taxon>
        <taxon>Tracheophyta</taxon>
        <taxon>Spermatophyta</taxon>
        <taxon>Magnoliopsida</taxon>
        <taxon>eudicotyledons</taxon>
        <taxon>Gunneridae</taxon>
        <taxon>Pentapetalae</taxon>
        <taxon>rosids</taxon>
        <taxon>malvids</taxon>
        <taxon>Malvales</taxon>
        <taxon>Dipterocarpaceae</taxon>
        <taxon>Rubroshorea</taxon>
    </lineage>
</organism>
<comment type="caution">
    <text evidence="3">The sequence shown here is derived from an EMBL/GenBank/DDBJ whole genome shotgun (WGS) entry which is preliminary data.</text>
</comment>
<feature type="compositionally biased region" description="Basic and acidic residues" evidence="2">
    <location>
        <begin position="493"/>
        <end position="504"/>
    </location>
</feature>
<dbReference type="EMBL" id="BPVZ01000015">
    <property type="protein sequence ID" value="GKU99897.1"/>
    <property type="molecule type" value="Genomic_DNA"/>
</dbReference>
<feature type="compositionally biased region" description="Gly residues" evidence="2">
    <location>
        <begin position="465"/>
        <end position="488"/>
    </location>
</feature>
<keyword evidence="4" id="KW-1185">Reference proteome</keyword>
<evidence type="ECO:0000313" key="4">
    <source>
        <dbReference type="Proteomes" id="UP001054252"/>
    </source>
</evidence>
<reference evidence="3 4" key="1">
    <citation type="journal article" date="2021" name="Commun. Biol.">
        <title>The genome of Shorea leprosula (Dipterocarpaceae) highlights the ecological relevance of drought in aseasonal tropical rainforests.</title>
        <authorList>
            <person name="Ng K.K.S."/>
            <person name="Kobayashi M.J."/>
            <person name="Fawcett J.A."/>
            <person name="Hatakeyama M."/>
            <person name="Paape T."/>
            <person name="Ng C.H."/>
            <person name="Ang C.C."/>
            <person name="Tnah L.H."/>
            <person name="Lee C.T."/>
            <person name="Nishiyama T."/>
            <person name="Sese J."/>
            <person name="O'Brien M.J."/>
            <person name="Copetti D."/>
            <person name="Mohd Noor M.I."/>
            <person name="Ong R.C."/>
            <person name="Putra M."/>
            <person name="Sireger I.Z."/>
            <person name="Indrioko S."/>
            <person name="Kosugi Y."/>
            <person name="Izuno A."/>
            <person name="Isagi Y."/>
            <person name="Lee S.L."/>
            <person name="Shimizu K.K."/>
        </authorList>
    </citation>
    <scope>NUCLEOTIDE SEQUENCE [LARGE SCALE GENOMIC DNA]</scope>
    <source>
        <strain evidence="3">214</strain>
    </source>
</reference>
<evidence type="ECO:0000256" key="2">
    <source>
        <dbReference type="SAM" id="MobiDB-lite"/>
    </source>
</evidence>
<evidence type="ECO:0000313" key="3">
    <source>
        <dbReference type="EMBL" id="GKU99897.1"/>
    </source>
</evidence>
<accession>A0AAV5IL98</accession>
<name>A0AAV5IL98_9ROSI</name>
<proteinExistence type="predicted"/>
<feature type="compositionally biased region" description="Basic residues" evidence="2">
    <location>
        <begin position="194"/>
        <end position="209"/>
    </location>
</feature>
<sequence length="504" mass="56657">MADPGGDNGGASELLAKFLDLQERIEAAKLKVQKMMEYLGREGLEDHLKEAADDSRMELVEFEQRFQDFVGQNIPHGVPNLDPSLLETFRLTIQELALEFDVIDVRVSENLLELEDFQATGMVEEQYRPKGLQPSPLAGRRTPGALALDALLQAGIKVMETFDPIKFNEEMEDINREFALDILKSRELQAQANKHGKHPSPQKKRKRKLGPADLVKLKKIKSLHRELSGADRRLSDIIVDLYGFPSDEAQGMSMGVVRSTLNRNPETTDPSSSTGSLKLNWDGVRKKRQELQMLKSLENEFHVMTPAALRNWIYCLETQMYNLFHHLLSLMSGYEPAMERLGQLRTSLGELRQENYGMVPMVVQRIHAMLEMQAPVESALDRDQQGVLYRDMGFEHVIDSIHRMMLNLRFVLMVSGTPNARGIPPYVLDMCERALREAEEELERIQKMIVEGRSHVEKIRKRYDGAGGSGSGSGSGSSGGGSGSGGGSSQMSEKARGKMIMREW</sequence>